<dbReference type="SUPFAM" id="SSF55008">
    <property type="entry name" value="HMA, heavy metal-associated domain"/>
    <property type="match status" value="1"/>
</dbReference>
<dbReference type="Proteomes" id="UP001141806">
    <property type="component" value="Unassembled WGS sequence"/>
</dbReference>
<dbReference type="InterPro" id="IPR006121">
    <property type="entry name" value="HMA_dom"/>
</dbReference>
<evidence type="ECO:0000256" key="1">
    <source>
        <dbReference type="ARBA" id="ARBA00022723"/>
    </source>
</evidence>
<dbReference type="InterPro" id="IPR036163">
    <property type="entry name" value="HMA_dom_sf"/>
</dbReference>
<evidence type="ECO:0000256" key="2">
    <source>
        <dbReference type="SAM" id="MobiDB-lite"/>
    </source>
</evidence>
<dbReference type="OrthoDB" id="689350at2759"/>
<gene>
    <name evidence="4" type="ORF">NE237_028428</name>
</gene>
<proteinExistence type="predicted"/>
<keyword evidence="5" id="KW-1185">Reference proteome</keyword>
<dbReference type="PROSITE" id="PS01047">
    <property type="entry name" value="HMA_1"/>
    <property type="match status" value="1"/>
</dbReference>
<protein>
    <recommendedName>
        <fullName evidence="3">HMA domain-containing protein</fullName>
    </recommendedName>
</protein>
<accession>A0A9Q0GR57</accession>
<sequence>MESTVSTATFLSISKALNSFPKPLVLGLHRHFTRTLNQSLQKRLLSGRIRCISNGDFQRSNDLTSIISLRSLHVSFPLSSRFACISSFSTASFASGGGSDGHIGGNRGSGGGGNGDDGSNISETNSKSIAEEPDKVSALSPDVIILDVGGMSCGGCAASVKRILENQPQVSSASVNFATETAIIWPVKEVKVAQNWQQQLGETLAKHLTDCGFKSNLRGQGAIVGEIPS</sequence>
<dbReference type="InterPro" id="IPR017969">
    <property type="entry name" value="Heavy-metal-associated_CS"/>
</dbReference>
<dbReference type="GO" id="GO:0046872">
    <property type="term" value="F:metal ion binding"/>
    <property type="evidence" value="ECO:0007669"/>
    <property type="project" value="UniProtKB-KW"/>
</dbReference>
<reference evidence="4" key="1">
    <citation type="journal article" date="2023" name="Plant J.">
        <title>The genome of the king protea, Protea cynaroides.</title>
        <authorList>
            <person name="Chang J."/>
            <person name="Duong T.A."/>
            <person name="Schoeman C."/>
            <person name="Ma X."/>
            <person name="Roodt D."/>
            <person name="Barker N."/>
            <person name="Li Z."/>
            <person name="Van de Peer Y."/>
            <person name="Mizrachi E."/>
        </authorList>
    </citation>
    <scope>NUCLEOTIDE SEQUENCE</scope>
    <source>
        <tissue evidence="4">Young leaves</tissue>
    </source>
</reference>
<feature type="domain" description="HMA" evidence="3">
    <location>
        <begin position="142"/>
        <end position="216"/>
    </location>
</feature>
<name>A0A9Q0GR57_9MAGN</name>
<dbReference type="AlphaFoldDB" id="A0A9Q0GR57"/>
<evidence type="ECO:0000313" key="4">
    <source>
        <dbReference type="EMBL" id="KAJ4951596.1"/>
    </source>
</evidence>
<evidence type="ECO:0000259" key="3">
    <source>
        <dbReference type="PROSITE" id="PS50846"/>
    </source>
</evidence>
<dbReference type="Gene3D" id="3.30.70.100">
    <property type="match status" value="1"/>
</dbReference>
<dbReference type="EMBL" id="JAMYWD010000012">
    <property type="protein sequence ID" value="KAJ4951596.1"/>
    <property type="molecule type" value="Genomic_DNA"/>
</dbReference>
<organism evidence="4 5">
    <name type="scientific">Protea cynaroides</name>
    <dbReference type="NCBI Taxonomy" id="273540"/>
    <lineage>
        <taxon>Eukaryota</taxon>
        <taxon>Viridiplantae</taxon>
        <taxon>Streptophyta</taxon>
        <taxon>Embryophyta</taxon>
        <taxon>Tracheophyta</taxon>
        <taxon>Spermatophyta</taxon>
        <taxon>Magnoliopsida</taxon>
        <taxon>Proteales</taxon>
        <taxon>Proteaceae</taxon>
        <taxon>Protea</taxon>
    </lineage>
</organism>
<comment type="caution">
    <text evidence="4">The sequence shown here is derived from an EMBL/GenBank/DDBJ whole genome shotgun (WGS) entry which is preliminary data.</text>
</comment>
<feature type="compositionally biased region" description="Gly residues" evidence="2">
    <location>
        <begin position="102"/>
        <end position="116"/>
    </location>
</feature>
<dbReference type="Pfam" id="PF00403">
    <property type="entry name" value="HMA"/>
    <property type="match status" value="1"/>
</dbReference>
<keyword evidence="1" id="KW-0479">Metal-binding</keyword>
<dbReference type="CDD" id="cd00371">
    <property type="entry name" value="HMA"/>
    <property type="match status" value="1"/>
</dbReference>
<dbReference type="FunFam" id="3.30.70.100:FF:000047">
    <property type="entry name" value="Copper-transporting ATPase PAA1, chloroplastic"/>
    <property type="match status" value="1"/>
</dbReference>
<feature type="region of interest" description="Disordered" evidence="2">
    <location>
        <begin position="102"/>
        <end position="134"/>
    </location>
</feature>
<dbReference type="PROSITE" id="PS50846">
    <property type="entry name" value="HMA_2"/>
    <property type="match status" value="1"/>
</dbReference>
<evidence type="ECO:0000313" key="5">
    <source>
        <dbReference type="Proteomes" id="UP001141806"/>
    </source>
</evidence>